<dbReference type="InterPro" id="IPR037278">
    <property type="entry name" value="ARFGAP/RecO"/>
</dbReference>
<dbReference type="GO" id="GO:0008270">
    <property type="term" value="F:zinc ion binding"/>
    <property type="evidence" value="ECO:0007669"/>
    <property type="project" value="UniProtKB-KW"/>
</dbReference>
<dbReference type="EMBL" id="NEDP02000216">
    <property type="protein sequence ID" value="OWF56328.1"/>
    <property type="molecule type" value="Genomic_DNA"/>
</dbReference>
<keyword evidence="1" id="KW-0343">GTPase activation</keyword>
<dbReference type="InterPro" id="IPR044732">
    <property type="entry name" value="ArfGAP_SMAP1-like"/>
</dbReference>
<reference evidence="7 8" key="1">
    <citation type="journal article" date="2017" name="Nat. Ecol. Evol.">
        <title>Scallop genome provides insights into evolution of bilaterian karyotype and development.</title>
        <authorList>
            <person name="Wang S."/>
            <person name="Zhang J."/>
            <person name="Jiao W."/>
            <person name="Li J."/>
            <person name="Xun X."/>
            <person name="Sun Y."/>
            <person name="Guo X."/>
            <person name="Huan P."/>
            <person name="Dong B."/>
            <person name="Zhang L."/>
            <person name="Hu X."/>
            <person name="Sun X."/>
            <person name="Wang J."/>
            <person name="Zhao C."/>
            <person name="Wang Y."/>
            <person name="Wang D."/>
            <person name="Huang X."/>
            <person name="Wang R."/>
            <person name="Lv J."/>
            <person name="Li Y."/>
            <person name="Zhang Z."/>
            <person name="Liu B."/>
            <person name="Lu W."/>
            <person name="Hui Y."/>
            <person name="Liang J."/>
            <person name="Zhou Z."/>
            <person name="Hou R."/>
            <person name="Li X."/>
            <person name="Liu Y."/>
            <person name="Li H."/>
            <person name="Ning X."/>
            <person name="Lin Y."/>
            <person name="Zhao L."/>
            <person name="Xing Q."/>
            <person name="Dou J."/>
            <person name="Li Y."/>
            <person name="Mao J."/>
            <person name="Guo H."/>
            <person name="Dou H."/>
            <person name="Li T."/>
            <person name="Mu C."/>
            <person name="Jiang W."/>
            <person name="Fu Q."/>
            <person name="Fu X."/>
            <person name="Miao Y."/>
            <person name="Liu J."/>
            <person name="Yu Q."/>
            <person name="Li R."/>
            <person name="Liao H."/>
            <person name="Li X."/>
            <person name="Kong Y."/>
            <person name="Jiang Z."/>
            <person name="Chourrout D."/>
            <person name="Li R."/>
            <person name="Bao Z."/>
        </authorList>
    </citation>
    <scope>NUCLEOTIDE SEQUENCE [LARGE SCALE GENOMIC DNA]</scope>
    <source>
        <strain evidence="7 8">PY_sf001</strain>
    </source>
</reference>
<comment type="caution">
    <text evidence="7">The sequence shown here is derived from an EMBL/GenBank/DDBJ whole genome shotgun (WGS) entry which is preliminary data.</text>
</comment>
<dbReference type="SUPFAM" id="SSF57863">
    <property type="entry name" value="ArfGap/RecO-like zinc finger"/>
    <property type="match status" value="1"/>
</dbReference>
<dbReference type="FunFam" id="1.10.220.150:FF:000009">
    <property type="entry name" value="stromal membrane-associated protein 1 isoform X1"/>
    <property type="match status" value="1"/>
</dbReference>
<protein>
    <submittedName>
        <fullName evidence="7">Stromal membrane-associated protein 2</fullName>
    </submittedName>
</protein>
<dbReference type="CDD" id="cd08839">
    <property type="entry name" value="ArfGap_SMAP"/>
    <property type="match status" value="1"/>
</dbReference>
<dbReference type="AlphaFoldDB" id="A0A210R604"/>
<keyword evidence="2" id="KW-0479">Metal-binding</keyword>
<dbReference type="Proteomes" id="UP000242188">
    <property type="component" value="Unassembled WGS sequence"/>
</dbReference>
<dbReference type="InterPro" id="IPR038508">
    <property type="entry name" value="ArfGAP_dom_sf"/>
</dbReference>
<dbReference type="GO" id="GO:0005096">
    <property type="term" value="F:GTPase activator activity"/>
    <property type="evidence" value="ECO:0007669"/>
    <property type="project" value="UniProtKB-KW"/>
</dbReference>
<dbReference type="PRINTS" id="PR00405">
    <property type="entry name" value="REVINTRACTNG"/>
</dbReference>
<name>A0A210R604_MIZYE</name>
<keyword evidence="4" id="KW-0862">Zinc</keyword>
<dbReference type="OrthoDB" id="73919at2759"/>
<keyword evidence="3 5" id="KW-0863">Zinc-finger</keyword>
<sequence>MSAQTEDQRREDRESVAVRLASLQRVDGNKHCADCGERAPKWASWNLGVFICLQCAGLHRNHLGTHISKIRSVHLDAWTEEQVANMEQMGNIKANAVYEANLPEDFERPQDNEALMKSFIKDKYELRKYMSTNVTDFSIGIPPKNGGESSSSEKACVVR</sequence>
<evidence type="ECO:0000256" key="5">
    <source>
        <dbReference type="PROSITE-ProRule" id="PRU00288"/>
    </source>
</evidence>
<evidence type="ECO:0000256" key="3">
    <source>
        <dbReference type="ARBA" id="ARBA00022771"/>
    </source>
</evidence>
<dbReference type="PANTHER" id="PTHR45705">
    <property type="entry name" value="FI20236P1"/>
    <property type="match status" value="1"/>
</dbReference>
<proteinExistence type="predicted"/>
<gene>
    <name evidence="7" type="ORF">KP79_PYT08284</name>
</gene>
<accession>A0A210R604</accession>
<keyword evidence="8" id="KW-1185">Reference proteome</keyword>
<evidence type="ECO:0000313" key="7">
    <source>
        <dbReference type="EMBL" id="OWF56328.1"/>
    </source>
</evidence>
<evidence type="ECO:0000313" key="8">
    <source>
        <dbReference type="Proteomes" id="UP000242188"/>
    </source>
</evidence>
<dbReference type="InterPro" id="IPR051718">
    <property type="entry name" value="ARF_GTPase-activating"/>
</dbReference>
<evidence type="ECO:0000256" key="4">
    <source>
        <dbReference type="ARBA" id="ARBA00022833"/>
    </source>
</evidence>
<dbReference type="Gene3D" id="1.10.220.150">
    <property type="entry name" value="Arf GTPase activating protein"/>
    <property type="match status" value="1"/>
</dbReference>
<dbReference type="Pfam" id="PF01412">
    <property type="entry name" value="ArfGap"/>
    <property type="match status" value="1"/>
</dbReference>
<dbReference type="SMART" id="SM00105">
    <property type="entry name" value="ArfGap"/>
    <property type="match status" value="1"/>
</dbReference>
<dbReference type="GO" id="GO:0005737">
    <property type="term" value="C:cytoplasm"/>
    <property type="evidence" value="ECO:0007669"/>
    <property type="project" value="TreeGrafter"/>
</dbReference>
<organism evidence="7 8">
    <name type="scientific">Mizuhopecten yessoensis</name>
    <name type="common">Japanese scallop</name>
    <name type="synonym">Patinopecten yessoensis</name>
    <dbReference type="NCBI Taxonomy" id="6573"/>
    <lineage>
        <taxon>Eukaryota</taxon>
        <taxon>Metazoa</taxon>
        <taxon>Spiralia</taxon>
        <taxon>Lophotrochozoa</taxon>
        <taxon>Mollusca</taxon>
        <taxon>Bivalvia</taxon>
        <taxon>Autobranchia</taxon>
        <taxon>Pteriomorphia</taxon>
        <taxon>Pectinida</taxon>
        <taxon>Pectinoidea</taxon>
        <taxon>Pectinidae</taxon>
        <taxon>Mizuhopecten</taxon>
    </lineage>
</organism>
<evidence type="ECO:0000256" key="1">
    <source>
        <dbReference type="ARBA" id="ARBA00022468"/>
    </source>
</evidence>
<evidence type="ECO:0000256" key="2">
    <source>
        <dbReference type="ARBA" id="ARBA00022723"/>
    </source>
</evidence>
<evidence type="ECO:0000259" key="6">
    <source>
        <dbReference type="PROSITE" id="PS50115"/>
    </source>
</evidence>
<dbReference type="InterPro" id="IPR001164">
    <property type="entry name" value="ArfGAP_dom"/>
</dbReference>
<dbReference type="PROSITE" id="PS50115">
    <property type="entry name" value="ARFGAP"/>
    <property type="match status" value="1"/>
</dbReference>
<feature type="domain" description="Arf-GAP" evidence="6">
    <location>
        <begin position="17"/>
        <end position="137"/>
    </location>
</feature>
<dbReference type="PANTHER" id="PTHR45705:SF1">
    <property type="entry name" value="FI20236P1"/>
    <property type="match status" value="1"/>
</dbReference>